<organism evidence="2 3">
    <name type="scientific">Pristionchus fissidentatus</name>
    <dbReference type="NCBI Taxonomy" id="1538716"/>
    <lineage>
        <taxon>Eukaryota</taxon>
        <taxon>Metazoa</taxon>
        <taxon>Ecdysozoa</taxon>
        <taxon>Nematoda</taxon>
        <taxon>Chromadorea</taxon>
        <taxon>Rhabditida</taxon>
        <taxon>Rhabditina</taxon>
        <taxon>Diplogasteromorpha</taxon>
        <taxon>Diplogasteroidea</taxon>
        <taxon>Neodiplogasteridae</taxon>
        <taxon>Pristionchus</taxon>
    </lineage>
</organism>
<sequence>MIVFQFIFTILGLILVPFVVVSFYRAGAIHRNFRIQVCVIACIFVNATIARGIIFYYQFYDLPLNDEDQLIIVANIARNTIFGYLCGFVGSFGMERTVATIWWKWYEKGGASTVIVVVLIELSNIFPSVLVSKEWLG</sequence>
<evidence type="ECO:0008006" key="4">
    <source>
        <dbReference type="Google" id="ProtNLM"/>
    </source>
</evidence>
<dbReference type="PANTHER" id="PTHR47521:SF7">
    <property type="entry name" value="SERPENTINE RECEPTOR CLASS EPSILON-6"/>
    <property type="match status" value="1"/>
</dbReference>
<gene>
    <name evidence="2" type="ORF">PFISCL1PPCAC_20099</name>
</gene>
<feature type="transmembrane region" description="Helical" evidence="1">
    <location>
        <begin position="111"/>
        <end position="131"/>
    </location>
</feature>
<keyword evidence="1" id="KW-0812">Transmembrane</keyword>
<feature type="transmembrane region" description="Helical" evidence="1">
    <location>
        <begin position="6"/>
        <end position="25"/>
    </location>
</feature>
<accession>A0AAV5WCP6</accession>
<dbReference type="PANTHER" id="PTHR47521">
    <property type="entry name" value="SERPENTINE RECEPTOR, CLASS E (EPSILON)-RELATED"/>
    <property type="match status" value="1"/>
</dbReference>
<dbReference type="Proteomes" id="UP001432322">
    <property type="component" value="Unassembled WGS sequence"/>
</dbReference>
<keyword evidence="3" id="KW-1185">Reference proteome</keyword>
<evidence type="ECO:0000313" key="3">
    <source>
        <dbReference type="Proteomes" id="UP001432322"/>
    </source>
</evidence>
<feature type="transmembrane region" description="Helical" evidence="1">
    <location>
        <begin position="69"/>
        <end position="90"/>
    </location>
</feature>
<name>A0AAV5WCP6_9BILA</name>
<comment type="caution">
    <text evidence="2">The sequence shown here is derived from an EMBL/GenBank/DDBJ whole genome shotgun (WGS) entry which is preliminary data.</text>
</comment>
<dbReference type="EMBL" id="BTSY01000005">
    <property type="protein sequence ID" value="GMT28802.1"/>
    <property type="molecule type" value="Genomic_DNA"/>
</dbReference>
<keyword evidence="1" id="KW-0472">Membrane</keyword>
<feature type="transmembrane region" description="Helical" evidence="1">
    <location>
        <begin position="37"/>
        <end position="57"/>
    </location>
</feature>
<reference evidence="2" key="1">
    <citation type="submission" date="2023-10" db="EMBL/GenBank/DDBJ databases">
        <title>Genome assembly of Pristionchus species.</title>
        <authorList>
            <person name="Yoshida K."/>
            <person name="Sommer R.J."/>
        </authorList>
    </citation>
    <scope>NUCLEOTIDE SEQUENCE</scope>
    <source>
        <strain evidence="2">RS5133</strain>
    </source>
</reference>
<protein>
    <recommendedName>
        <fullName evidence="4">G protein-coupled receptor</fullName>
    </recommendedName>
</protein>
<dbReference type="AlphaFoldDB" id="A0AAV5WCP6"/>
<dbReference type="InterPro" id="IPR052860">
    <property type="entry name" value="NRL-GPCR1"/>
</dbReference>
<evidence type="ECO:0000256" key="1">
    <source>
        <dbReference type="SAM" id="Phobius"/>
    </source>
</evidence>
<keyword evidence="1" id="KW-1133">Transmembrane helix</keyword>
<proteinExistence type="predicted"/>
<feature type="non-terminal residue" evidence="2">
    <location>
        <position position="137"/>
    </location>
</feature>
<evidence type="ECO:0000313" key="2">
    <source>
        <dbReference type="EMBL" id="GMT28802.1"/>
    </source>
</evidence>